<dbReference type="PANTHER" id="PTHR11659:SF0">
    <property type="entry name" value="GLUTAMYL-TRNA(GLN) AMIDOTRANSFERASE SUBUNIT B, MITOCHONDRIAL"/>
    <property type="match status" value="1"/>
</dbReference>
<dbReference type="Ensembl" id="ENSORLT00020023328.1">
    <property type="protein sequence ID" value="ENSORLP00020031355.1"/>
    <property type="gene ID" value="ENSORLG00020016385.1"/>
</dbReference>
<keyword evidence="3" id="KW-0067">ATP-binding</keyword>
<evidence type="ECO:0000256" key="4">
    <source>
        <dbReference type="ARBA" id="ARBA00022917"/>
    </source>
</evidence>
<dbReference type="Proteomes" id="UP000265180">
    <property type="component" value="Chromosome 1"/>
</dbReference>
<accession>A0A3P9MEV0</accession>
<reference key="1">
    <citation type="journal article" date="2007" name="Nature">
        <title>The medaka draft genome and insights into vertebrate genome evolution.</title>
        <authorList>
            <person name="Kasahara M."/>
            <person name="Naruse K."/>
            <person name="Sasaki S."/>
            <person name="Nakatani Y."/>
            <person name="Qu W."/>
            <person name="Ahsan B."/>
            <person name="Yamada T."/>
            <person name="Nagayasu Y."/>
            <person name="Doi K."/>
            <person name="Kasai Y."/>
            <person name="Jindo T."/>
            <person name="Kobayashi D."/>
            <person name="Shimada A."/>
            <person name="Toyoda A."/>
            <person name="Kuroki Y."/>
            <person name="Fujiyama A."/>
            <person name="Sasaki T."/>
            <person name="Shimizu A."/>
            <person name="Asakawa S."/>
            <person name="Shimizu N."/>
            <person name="Hashimoto S."/>
            <person name="Yang J."/>
            <person name="Lee Y."/>
            <person name="Matsushima K."/>
            <person name="Sugano S."/>
            <person name="Sakaizumi M."/>
            <person name="Narita T."/>
            <person name="Ohishi K."/>
            <person name="Haga S."/>
            <person name="Ohta F."/>
            <person name="Nomoto H."/>
            <person name="Nogata K."/>
            <person name="Morishita T."/>
            <person name="Endo T."/>
            <person name="Shin-I T."/>
            <person name="Takeda H."/>
            <person name="Morishita S."/>
            <person name="Kohara Y."/>
        </authorList>
    </citation>
    <scope>NUCLEOTIDE SEQUENCE [LARGE SCALE GENOMIC DNA]</scope>
    <source>
        <strain>Hd-rR</strain>
    </source>
</reference>
<proteinExistence type="predicted"/>
<name>A0A3P9MEV0_ORYLA</name>
<dbReference type="GO" id="GO:0005524">
    <property type="term" value="F:ATP binding"/>
    <property type="evidence" value="ECO:0007669"/>
    <property type="project" value="UniProtKB-KW"/>
</dbReference>
<reference evidence="6" key="3">
    <citation type="submission" date="2025-08" db="UniProtKB">
        <authorList>
            <consortium name="Ensembl"/>
        </authorList>
    </citation>
    <scope>IDENTIFICATION</scope>
    <source>
        <strain evidence="6">HNI</strain>
    </source>
</reference>
<evidence type="ECO:0000256" key="3">
    <source>
        <dbReference type="ARBA" id="ARBA00022840"/>
    </source>
</evidence>
<reference evidence="6 7" key="2">
    <citation type="submission" date="2017-04" db="EMBL/GenBank/DDBJ databases">
        <title>CpG methylation of centromeres and impact of large insertions on vertebrate speciation.</title>
        <authorList>
            <person name="Ichikawa K."/>
            <person name="Yoshimura J."/>
            <person name="Morishita S."/>
        </authorList>
    </citation>
    <scope>NUCLEOTIDE SEQUENCE</scope>
    <source>
        <strain evidence="6 7">HNI</strain>
    </source>
</reference>
<feature type="domain" description="Aspartyl/Glutamyl-tRNA(Gln) amidotransferase subunit B/E catalytic" evidence="5">
    <location>
        <begin position="57"/>
        <end position="139"/>
    </location>
</feature>
<keyword evidence="2" id="KW-0547">Nucleotide-binding</keyword>
<keyword evidence="1" id="KW-0436">Ligase</keyword>
<organism evidence="6 7">
    <name type="scientific">Oryzias latipes</name>
    <name type="common">Japanese rice fish</name>
    <name type="synonym">Japanese killifish</name>
    <dbReference type="NCBI Taxonomy" id="8090"/>
    <lineage>
        <taxon>Eukaryota</taxon>
        <taxon>Metazoa</taxon>
        <taxon>Chordata</taxon>
        <taxon>Craniata</taxon>
        <taxon>Vertebrata</taxon>
        <taxon>Euteleostomi</taxon>
        <taxon>Actinopterygii</taxon>
        <taxon>Neopterygii</taxon>
        <taxon>Teleostei</taxon>
        <taxon>Neoteleostei</taxon>
        <taxon>Acanthomorphata</taxon>
        <taxon>Ovalentaria</taxon>
        <taxon>Atherinomorphae</taxon>
        <taxon>Beloniformes</taxon>
        <taxon>Adrianichthyidae</taxon>
        <taxon>Oryziinae</taxon>
        <taxon>Oryzias</taxon>
    </lineage>
</organism>
<dbReference type="AlphaFoldDB" id="A0A3P9MEV0"/>
<dbReference type="PANTHER" id="PTHR11659">
    <property type="entry name" value="GLUTAMYL-TRNA GLN AMIDOTRANSFERASE SUBUNIT B MITOCHONDRIAL AND PROKARYOTIC PET112-RELATED"/>
    <property type="match status" value="1"/>
</dbReference>
<sequence>MAASRVTANEIFLNIKQIPTRYPKALCLFRQISTSRPHYDQQPEPKSKSASQPLVGVVGLEIHAQINSNTKLFSGSPVRFSAPPNSLVSFFDASLPGTLPMLNRRCVEAAVMTGLALNCTINKKSYFDRKHYFYADLPSDA</sequence>
<dbReference type="GO" id="GO:0016884">
    <property type="term" value="F:carbon-nitrogen ligase activity, with glutamine as amido-N-donor"/>
    <property type="evidence" value="ECO:0007669"/>
    <property type="project" value="InterPro"/>
</dbReference>
<evidence type="ECO:0000313" key="6">
    <source>
        <dbReference type="Ensembl" id="ENSORLP00020031355.1"/>
    </source>
</evidence>
<dbReference type="SUPFAM" id="SSF55931">
    <property type="entry name" value="Glutamine synthetase/guanido kinase"/>
    <property type="match status" value="1"/>
</dbReference>
<dbReference type="Pfam" id="PF02934">
    <property type="entry name" value="GatB_N"/>
    <property type="match status" value="1"/>
</dbReference>
<evidence type="ECO:0000259" key="5">
    <source>
        <dbReference type="Pfam" id="PF02934"/>
    </source>
</evidence>
<dbReference type="InterPro" id="IPR014746">
    <property type="entry name" value="Gln_synth/guanido_kin_cat_dom"/>
</dbReference>
<dbReference type="InterPro" id="IPR017959">
    <property type="entry name" value="Asn/Gln-tRNA_amidoTrfase_suB/E"/>
</dbReference>
<keyword evidence="4" id="KW-0648">Protein biosynthesis</keyword>
<evidence type="ECO:0000313" key="7">
    <source>
        <dbReference type="Proteomes" id="UP000265180"/>
    </source>
</evidence>
<evidence type="ECO:0000256" key="1">
    <source>
        <dbReference type="ARBA" id="ARBA00022598"/>
    </source>
</evidence>
<reference evidence="6" key="4">
    <citation type="submission" date="2025-09" db="UniProtKB">
        <authorList>
            <consortium name="Ensembl"/>
        </authorList>
    </citation>
    <scope>IDENTIFICATION</scope>
    <source>
        <strain evidence="6">HNI</strain>
    </source>
</reference>
<dbReference type="GO" id="GO:0006412">
    <property type="term" value="P:translation"/>
    <property type="evidence" value="ECO:0007669"/>
    <property type="project" value="UniProtKB-KW"/>
</dbReference>
<dbReference type="InterPro" id="IPR006075">
    <property type="entry name" value="Asn/Gln-tRNA_Trfase_suB/E_cat"/>
</dbReference>
<protein>
    <submittedName>
        <fullName evidence="6">Glutamyl-tRNA amidotransferase subunit B</fullName>
    </submittedName>
</protein>
<evidence type="ECO:0000256" key="2">
    <source>
        <dbReference type="ARBA" id="ARBA00022741"/>
    </source>
</evidence>